<reference evidence="1 2" key="1">
    <citation type="submission" date="2018-08" db="EMBL/GenBank/DDBJ databases">
        <title>A genome reference for cultivated species of the human gut microbiota.</title>
        <authorList>
            <person name="Zou Y."/>
            <person name="Xue W."/>
            <person name="Luo G."/>
        </authorList>
    </citation>
    <scope>NUCLEOTIDE SEQUENCE [LARGE SCALE GENOMIC DNA]</scope>
    <source>
        <strain evidence="1 2">AF37-4</strain>
    </source>
</reference>
<accession>A0A415L7Q3</accession>
<sequence>MWIVTLRGITVSYQVGFALEFFILTKYCYTRKLLEIFQLKLEEIVILYQLNQALLAVNSLEKL</sequence>
<dbReference type="EMBL" id="QROT01000006">
    <property type="protein sequence ID" value="RHL44525.1"/>
    <property type="molecule type" value="Genomic_DNA"/>
</dbReference>
<evidence type="ECO:0000313" key="2">
    <source>
        <dbReference type="Proteomes" id="UP000283314"/>
    </source>
</evidence>
<proteinExistence type="predicted"/>
<organism evidence="1 2">
    <name type="scientific">Eubacterium ventriosum</name>
    <dbReference type="NCBI Taxonomy" id="39496"/>
    <lineage>
        <taxon>Bacteria</taxon>
        <taxon>Bacillati</taxon>
        <taxon>Bacillota</taxon>
        <taxon>Clostridia</taxon>
        <taxon>Eubacteriales</taxon>
        <taxon>Eubacteriaceae</taxon>
        <taxon>Eubacterium</taxon>
    </lineage>
</organism>
<gene>
    <name evidence="1" type="ORF">DW018_08345</name>
</gene>
<evidence type="ECO:0000313" key="1">
    <source>
        <dbReference type="EMBL" id="RHL44525.1"/>
    </source>
</evidence>
<dbReference type="AlphaFoldDB" id="A0A415L7Q3"/>
<comment type="caution">
    <text evidence="1">The sequence shown here is derived from an EMBL/GenBank/DDBJ whole genome shotgun (WGS) entry which is preliminary data.</text>
</comment>
<name>A0A415L7Q3_9FIRM</name>
<dbReference type="Proteomes" id="UP000283314">
    <property type="component" value="Unassembled WGS sequence"/>
</dbReference>
<protein>
    <submittedName>
        <fullName evidence="1">Uncharacterized protein</fullName>
    </submittedName>
</protein>